<proteinExistence type="predicted"/>
<organism evidence="3">
    <name type="scientific">Phaeocystis antarctica</name>
    <dbReference type="NCBI Taxonomy" id="33657"/>
    <lineage>
        <taxon>Eukaryota</taxon>
        <taxon>Haptista</taxon>
        <taxon>Haptophyta</taxon>
        <taxon>Prymnesiophyceae</taxon>
        <taxon>Phaeocystales</taxon>
        <taxon>Phaeocystaceae</taxon>
        <taxon>Phaeocystis</taxon>
    </lineage>
</organism>
<evidence type="ECO:0000256" key="1">
    <source>
        <dbReference type="SAM" id="SignalP"/>
    </source>
</evidence>
<protein>
    <recommendedName>
        <fullName evidence="2">ShKT domain-containing protein</fullName>
    </recommendedName>
</protein>
<gene>
    <name evidence="3" type="ORF">PANT1444_LOCUS700</name>
</gene>
<accession>A0A7S0HBH6</accession>
<sequence length="157" mass="16630">MLYTFALLAMAASSLAKNLTPTAEGAAVALAAQAENVLLAMPPPLCVDTANGAKGYYTDGYTFFLEVDCAWIGFRGSPNNCGKYDDDDFTASVMCCNCGGGLSTTPLPPSPPSAVPKCKDKKKTKKCLKSKKKGKCDCSTKKCEKTRKKCKATCNVC</sequence>
<feature type="domain" description="ShKT" evidence="2">
    <location>
        <begin position="118"/>
        <end position="157"/>
    </location>
</feature>
<keyword evidence="1" id="KW-0732">Signal</keyword>
<dbReference type="PROSITE" id="PS51670">
    <property type="entry name" value="SHKT"/>
    <property type="match status" value="1"/>
</dbReference>
<evidence type="ECO:0000259" key="2">
    <source>
        <dbReference type="PROSITE" id="PS51670"/>
    </source>
</evidence>
<dbReference type="AlphaFoldDB" id="A0A7S0HBH6"/>
<feature type="signal peptide" evidence="1">
    <location>
        <begin position="1"/>
        <end position="16"/>
    </location>
</feature>
<reference evidence="3" key="1">
    <citation type="submission" date="2021-01" db="EMBL/GenBank/DDBJ databases">
        <authorList>
            <person name="Corre E."/>
            <person name="Pelletier E."/>
            <person name="Niang G."/>
            <person name="Scheremetjew M."/>
            <person name="Finn R."/>
            <person name="Kale V."/>
            <person name="Holt S."/>
            <person name="Cochrane G."/>
            <person name="Meng A."/>
            <person name="Brown T."/>
            <person name="Cohen L."/>
        </authorList>
    </citation>
    <scope>NUCLEOTIDE SEQUENCE</scope>
    <source>
        <strain evidence="3">CCMP1374</strain>
    </source>
</reference>
<evidence type="ECO:0000313" key="3">
    <source>
        <dbReference type="EMBL" id="CAD8467406.1"/>
    </source>
</evidence>
<dbReference type="InterPro" id="IPR003582">
    <property type="entry name" value="ShKT_dom"/>
</dbReference>
<feature type="chain" id="PRO_5031360663" description="ShKT domain-containing protein" evidence="1">
    <location>
        <begin position="17"/>
        <end position="157"/>
    </location>
</feature>
<name>A0A7S0HBH6_9EUKA</name>
<dbReference type="EMBL" id="HBEP01001237">
    <property type="protein sequence ID" value="CAD8467406.1"/>
    <property type="molecule type" value="Transcribed_RNA"/>
</dbReference>